<dbReference type="Proteomes" id="UP000249566">
    <property type="component" value="Chromosome 1"/>
</dbReference>
<proteinExistence type="predicted"/>
<accession>A0AAX2IWR8</accession>
<dbReference type="EMBL" id="LS483412">
    <property type="protein sequence ID" value="SQG90956.1"/>
    <property type="molecule type" value="Genomic_DNA"/>
</dbReference>
<dbReference type="AlphaFoldDB" id="A0AAX2IWR8"/>
<name>A0AAX2IWR8_LEGPN</name>
<gene>
    <name evidence="1" type="ORF">NCTC12272_02164</name>
</gene>
<reference evidence="1 2" key="1">
    <citation type="submission" date="2018-06" db="EMBL/GenBank/DDBJ databases">
        <authorList>
            <consortium name="Pathogen Informatics"/>
            <person name="Doyle S."/>
        </authorList>
    </citation>
    <scope>NUCLEOTIDE SEQUENCE [LARGE SCALE GENOMIC DNA]</scope>
    <source>
        <strain evidence="1 2">NCTC12272</strain>
    </source>
</reference>
<organism evidence="1 2">
    <name type="scientific">Legionella pneumophila subsp. pascullei</name>
    <dbReference type="NCBI Taxonomy" id="91890"/>
    <lineage>
        <taxon>Bacteria</taxon>
        <taxon>Pseudomonadati</taxon>
        <taxon>Pseudomonadota</taxon>
        <taxon>Gammaproteobacteria</taxon>
        <taxon>Legionellales</taxon>
        <taxon>Legionellaceae</taxon>
        <taxon>Legionella</taxon>
    </lineage>
</organism>
<protein>
    <recommendedName>
        <fullName evidence="3">Transposase</fullName>
    </recommendedName>
</protein>
<sequence>MGKLSMDLYLDNIIRRYHAATRKEKSTILNELCTASGYHKKHAIRLLNQKKQTNKADKKDGDVHPNINVQFI</sequence>
<evidence type="ECO:0000313" key="2">
    <source>
        <dbReference type="Proteomes" id="UP000249566"/>
    </source>
</evidence>
<evidence type="ECO:0000313" key="1">
    <source>
        <dbReference type="EMBL" id="SQG90956.1"/>
    </source>
</evidence>
<evidence type="ECO:0008006" key="3">
    <source>
        <dbReference type="Google" id="ProtNLM"/>
    </source>
</evidence>